<keyword evidence="2" id="KW-0677">Repeat</keyword>
<evidence type="ECO:0000313" key="5">
    <source>
        <dbReference type="EMBL" id="RNA34636.1"/>
    </source>
</evidence>
<dbReference type="InterPro" id="IPR029068">
    <property type="entry name" value="Glyas_Bleomycin-R_OHBP_Dase"/>
</dbReference>
<dbReference type="PANTHER" id="PTHR46466:SF1">
    <property type="entry name" value="GLYOXALASE DOMAIN-CONTAINING PROTEIN 4"/>
    <property type="match status" value="1"/>
</dbReference>
<evidence type="ECO:0000256" key="3">
    <source>
        <dbReference type="SAM" id="MobiDB-lite"/>
    </source>
</evidence>
<proteinExistence type="inferred from homology"/>
<dbReference type="CDD" id="cd16357">
    <property type="entry name" value="GLOD4_C"/>
    <property type="match status" value="1"/>
</dbReference>
<protein>
    <submittedName>
        <fullName evidence="5">Glyoxalase domain-containing 4</fullName>
    </submittedName>
</protein>
<evidence type="ECO:0000259" key="4">
    <source>
        <dbReference type="PROSITE" id="PS51819"/>
    </source>
</evidence>
<feature type="compositionally biased region" description="Basic and acidic residues" evidence="3">
    <location>
        <begin position="271"/>
        <end position="288"/>
    </location>
</feature>
<dbReference type="STRING" id="10195.A0A3M7SFW9"/>
<dbReference type="AlphaFoldDB" id="A0A3M7SFW9"/>
<organism evidence="5 6">
    <name type="scientific">Brachionus plicatilis</name>
    <name type="common">Marine rotifer</name>
    <name type="synonym">Brachionus muelleri</name>
    <dbReference type="NCBI Taxonomy" id="10195"/>
    <lineage>
        <taxon>Eukaryota</taxon>
        <taxon>Metazoa</taxon>
        <taxon>Spiralia</taxon>
        <taxon>Gnathifera</taxon>
        <taxon>Rotifera</taxon>
        <taxon>Eurotatoria</taxon>
        <taxon>Monogononta</taxon>
        <taxon>Pseudotrocha</taxon>
        <taxon>Ploima</taxon>
        <taxon>Brachionidae</taxon>
        <taxon>Brachionus</taxon>
    </lineage>
</organism>
<evidence type="ECO:0000256" key="1">
    <source>
        <dbReference type="ARBA" id="ARBA00010363"/>
    </source>
</evidence>
<feature type="domain" description="VOC" evidence="4">
    <location>
        <begin position="6"/>
        <end position="131"/>
    </location>
</feature>
<dbReference type="SUPFAM" id="SSF54593">
    <property type="entry name" value="Glyoxalase/Bleomycin resistance protein/Dihydroxybiphenyl dioxygenase"/>
    <property type="match status" value="2"/>
</dbReference>
<keyword evidence="6" id="KW-1185">Reference proteome</keyword>
<dbReference type="PROSITE" id="PS51819">
    <property type="entry name" value="VOC"/>
    <property type="match status" value="2"/>
</dbReference>
<dbReference type="InterPro" id="IPR037523">
    <property type="entry name" value="VOC_core"/>
</dbReference>
<evidence type="ECO:0000256" key="2">
    <source>
        <dbReference type="ARBA" id="ARBA00022737"/>
    </source>
</evidence>
<comment type="caution">
    <text evidence="5">The sequence shown here is derived from an EMBL/GenBank/DDBJ whole genome shotgun (WGS) entry which is preliminary data.</text>
</comment>
<feature type="domain" description="VOC" evidence="4">
    <location>
        <begin position="137"/>
        <end position="257"/>
    </location>
</feature>
<evidence type="ECO:0000313" key="6">
    <source>
        <dbReference type="Proteomes" id="UP000276133"/>
    </source>
</evidence>
<gene>
    <name evidence="5" type="ORF">BpHYR1_046310</name>
</gene>
<dbReference type="PANTHER" id="PTHR46466">
    <property type="entry name" value="GLYOXALASE DOMAIN-CONTAINING PROTEIN 4"/>
    <property type="match status" value="1"/>
</dbReference>
<name>A0A3M7SFW9_BRAPC</name>
<dbReference type="Proteomes" id="UP000276133">
    <property type="component" value="Unassembled WGS sequence"/>
</dbReference>
<dbReference type="EMBL" id="REGN01001442">
    <property type="protein sequence ID" value="RNA34636.1"/>
    <property type="molecule type" value="Genomic_DNA"/>
</dbReference>
<dbReference type="InterPro" id="IPR043194">
    <property type="entry name" value="GLOD4_C"/>
</dbReference>
<dbReference type="Gene3D" id="3.10.180.10">
    <property type="entry name" value="2,3-Dihydroxybiphenyl 1,2-Dioxygenase, domain 1"/>
    <property type="match status" value="2"/>
</dbReference>
<feature type="region of interest" description="Disordered" evidence="3">
    <location>
        <begin position="271"/>
        <end position="294"/>
    </location>
</feature>
<dbReference type="InterPro" id="IPR043193">
    <property type="entry name" value="GLOD4"/>
</dbReference>
<dbReference type="Pfam" id="PF21701">
    <property type="entry name" value="GLOD4_C"/>
    <property type="match status" value="1"/>
</dbReference>
<dbReference type="OrthoDB" id="1545884at2759"/>
<accession>A0A3M7SFW9</accession>
<comment type="similarity">
    <text evidence="1">Belongs to the glyoxalase I family.</text>
</comment>
<reference evidence="5 6" key="1">
    <citation type="journal article" date="2018" name="Sci. Rep.">
        <title>Genomic signatures of local adaptation to the degree of environmental predictability in rotifers.</title>
        <authorList>
            <person name="Franch-Gras L."/>
            <person name="Hahn C."/>
            <person name="Garcia-Roger E.M."/>
            <person name="Carmona M.J."/>
            <person name="Serra M."/>
            <person name="Gomez A."/>
        </authorList>
    </citation>
    <scope>NUCLEOTIDE SEQUENCE [LARGE SCALE GENOMIC DNA]</scope>
    <source>
        <strain evidence="5">HYR1</strain>
    </source>
</reference>
<sequence>MPSNIRPLHFVFKIASRTKTIEFYRNVLKMKILRHEEFTEGCDAACNGPYDGKWSKTMIGYGSEDSNFVIELTYNYGIRSYERGNDFNYLKVESNSVFENIKNRENSPKQRSDGLYEIQDPDGYTFLVGQGEGNESSITALSLLVTNLEKSKNYWSNILKGKLISEDLSKIELSFDYLNFQLVLEKSGNEKIDHAKAYGRVAFSCPTEELKPLQSEIEKNQFAVLTPYIQLYTPGKATVSVVILADPDGHEICFVGDKEFRELSQLDPNGEKLLDDAMKEDKSDEWHEKKNKKK</sequence>